<dbReference type="InterPro" id="IPR021255">
    <property type="entry name" value="DUF2807"/>
</dbReference>
<dbReference type="Gene3D" id="2.160.20.120">
    <property type="match status" value="1"/>
</dbReference>
<accession>A0AAJ6BG23</accession>
<dbReference type="Pfam" id="PF10988">
    <property type="entry name" value="DUF2807"/>
    <property type="match status" value="1"/>
</dbReference>
<name>A0AAJ6BG23_9BACT</name>
<dbReference type="PANTHER" id="PTHR39200:SF1">
    <property type="entry name" value="AUTO-TRANSPORTER ADHESIN HEAD GIN DOMAIN-CONTAINING PROTEIN-RELATED"/>
    <property type="match status" value="1"/>
</dbReference>
<dbReference type="EMBL" id="CP119311">
    <property type="protein sequence ID" value="WEK35733.1"/>
    <property type="molecule type" value="Genomic_DNA"/>
</dbReference>
<sequence length="248" mass="26298">MSIIYFQKRPFPGIALLLAFSSLYLTACHFSGDSVKGNGHVVTEDRNVPGFEGVRSSGSSDLYVSEGAQSLKIEAEENLLPYIETEVRDGILRIGVRDNTWMRTTKDVKIYISAPTFKVIRSSGSGDIIGQSRISNPDRIEVGVAGSADINLEVDAPELESEIAGSGNVDLKGVTRNLKAKISGSGNIRAGELQTENTEIRIAGSGDATVFASVKLDVRITGSGSVKHKGGAQVNTHVTGSGSVTKLD</sequence>
<protein>
    <submittedName>
        <fullName evidence="3">DUF2807 domain-containing protein</fullName>
    </submittedName>
</protein>
<reference evidence="3" key="1">
    <citation type="submission" date="2023-03" db="EMBL/GenBank/DDBJ databases">
        <title>Andean soil-derived lignocellulolytic bacterial consortium as a source of novel taxa and putative plastic-active enzymes.</title>
        <authorList>
            <person name="Diaz-Garcia L."/>
            <person name="Chuvochina M."/>
            <person name="Feuerriegel G."/>
            <person name="Bunk B."/>
            <person name="Sproer C."/>
            <person name="Streit W.R."/>
            <person name="Rodriguez L.M."/>
            <person name="Overmann J."/>
            <person name="Jimenez D.J."/>
        </authorList>
    </citation>
    <scope>NUCLEOTIDE SEQUENCE</scope>
    <source>
        <strain evidence="3">MAG 7</strain>
    </source>
</reference>
<evidence type="ECO:0000259" key="2">
    <source>
        <dbReference type="Pfam" id="PF10988"/>
    </source>
</evidence>
<organism evidence="3 4">
    <name type="scientific">Candidatus Pseudobacter hemicellulosilyticus</name>
    <dbReference type="NCBI Taxonomy" id="3121375"/>
    <lineage>
        <taxon>Bacteria</taxon>
        <taxon>Pseudomonadati</taxon>
        <taxon>Bacteroidota</taxon>
        <taxon>Chitinophagia</taxon>
        <taxon>Chitinophagales</taxon>
        <taxon>Chitinophagaceae</taxon>
        <taxon>Pseudobacter</taxon>
    </lineage>
</organism>
<feature type="domain" description="Putative auto-transporter adhesin head GIN" evidence="2">
    <location>
        <begin position="51"/>
        <end position="231"/>
    </location>
</feature>
<dbReference type="Proteomes" id="UP001220610">
    <property type="component" value="Chromosome"/>
</dbReference>
<evidence type="ECO:0000313" key="4">
    <source>
        <dbReference type="Proteomes" id="UP001220610"/>
    </source>
</evidence>
<evidence type="ECO:0000256" key="1">
    <source>
        <dbReference type="SAM" id="SignalP"/>
    </source>
</evidence>
<gene>
    <name evidence="3" type="ORF">P0Y53_24875</name>
</gene>
<dbReference type="PANTHER" id="PTHR39200">
    <property type="entry name" value="HYPOTHETICAL EXPORTED PROTEIN"/>
    <property type="match status" value="1"/>
</dbReference>
<evidence type="ECO:0000313" key="3">
    <source>
        <dbReference type="EMBL" id="WEK35733.1"/>
    </source>
</evidence>
<feature type="chain" id="PRO_5042603634" evidence="1">
    <location>
        <begin position="28"/>
        <end position="248"/>
    </location>
</feature>
<dbReference type="AlphaFoldDB" id="A0AAJ6BG23"/>
<keyword evidence="1" id="KW-0732">Signal</keyword>
<proteinExistence type="predicted"/>
<feature type="signal peptide" evidence="1">
    <location>
        <begin position="1"/>
        <end position="27"/>
    </location>
</feature>